<dbReference type="PANTHER" id="PTHR13420">
    <property type="entry name" value="UPF0235 PROTEIN C15ORF40"/>
    <property type="match status" value="1"/>
</dbReference>
<name>A0A835ZD36_9STRA</name>
<accession>A0A835ZD36</accession>
<dbReference type="NCBIfam" id="TIGR00251">
    <property type="entry name" value="DUF167 family protein"/>
    <property type="match status" value="1"/>
</dbReference>
<organism evidence="3 4">
    <name type="scientific">Tribonema minus</name>
    <dbReference type="NCBI Taxonomy" id="303371"/>
    <lineage>
        <taxon>Eukaryota</taxon>
        <taxon>Sar</taxon>
        <taxon>Stramenopiles</taxon>
        <taxon>Ochrophyta</taxon>
        <taxon>PX clade</taxon>
        <taxon>Xanthophyceae</taxon>
        <taxon>Tribonematales</taxon>
        <taxon>Tribonemataceae</taxon>
        <taxon>Tribonema</taxon>
    </lineage>
</organism>
<dbReference type="Proteomes" id="UP000664859">
    <property type="component" value="Unassembled WGS sequence"/>
</dbReference>
<keyword evidence="4" id="KW-1185">Reference proteome</keyword>
<dbReference type="OrthoDB" id="244097at2759"/>
<proteinExistence type="inferred from homology"/>
<gene>
    <name evidence="3" type="ORF">JKP88DRAFT_295840</name>
</gene>
<dbReference type="InterPro" id="IPR036591">
    <property type="entry name" value="YggU-like_sf"/>
</dbReference>
<dbReference type="PANTHER" id="PTHR13420:SF7">
    <property type="entry name" value="UPF0235 PROTEIN C15ORF40"/>
    <property type="match status" value="1"/>
</dbReference>
<dbReference type="EMBL" id="JAFCMP010000019">
    <property type="protein sequence ID" value="KAG5191490.1"/>
    <property type="molecule type" value="Genomic_DNA"/>
</dbReference>
<dbReference type="GO" id="GO:0005737">
    <property type="term" value="C:cytoplasm"/>
    <property type="evidence" value="ECO:0007669"/>
    <property type="project" value="TreeGrafter"/>
</dbReference>
<comment type="caution">
    <text evidence="3">The sequence shown here is derived from an EMBL/GenBank/DDBJ whole genome shotgun (WGS) entry which is preliminary data.</text>
</comment>
<dbReference type="AlphaFoldDB" id="A0A835ZD36"/>
<dbReference type="HAMAP" id="MF_00634">
    <property type="entry name" value="UPF0235"/>
    <property type="match status" value="1"/>
</dbReference>
<evidence type="ECO:0000313" key="3">
    <source>
        <dbReference type="EMBL" id="KAG5191490.1"/>
    </source>
</evidence>
<dbReference type="Gene3D" id="3.30.1200.10">
    <property type="entry name" value="YggU-like"/>
    <property type="match status" value="1"/>
</dbReference>
<evidence type="ECO:0000256" key="1">
    <source>
        <dbReference type="ARBA" id="ARBA00010364"/>
    </source>
</evidence>
<feature type="region of interest" description="Disordered" evidence="2">
    <location>
        <begin position="85"/>
        <end position="104"/>
    </location>
</feature>
<evidence type="ECO:0000313" key="4">
    <source>
        <dbReference type="Proteomes" id="UP000664859"/>
    </source>
</evidence>
<dbReference type="Pfam" id="PF02594">
    <property type="entry name" value="DUF167"/>
    <property type="match status" value="1"/>
</dbReference>
<dbReference type="SMART" id="SM01152">
    <property type="entry name" value="DUF167"/>
    <property type="match status" value="1"/>
</dbReference>
<dbReference type="SUPFAM" id="SSF69786">
    <property type="entry name" value="YggU-like"/>
    <property type="match status" value="1"/>
</dbReference>
<evidence type="ECO:0000256" key="2">
    <source>
        <dbReference type="SAM" id="MobiDB-lite"/>
    </source>
</evidence>
<reference evidence="3" key="1">
    <citation type="submission" date="2021-02" db="EMBL/GenBank/DDBJ databases">
        <title>First Annotated Genome of the Yellow-green Alga Tribonema minus.</title>
        <authorList>
            <person name="Mahan K.M."/>
        </authorList>
    </citation>
    <scope>NUCLEOTIDE SEQUENCE</scope>
    <source>
        <strain evidence="3">UTEX B ZZ1240</strain>
    </source>
</reference>
<comment type="similarity">
    <text evidence="1">Belongs to the UPF0235 family.</text>
</comment>
<sequence>MSGDLDDPHLLAYRKWLTAALISALGFDTSDAEAYAAFVEVTVASESPEEEQLDSIASILKDGRGAQPMPESLPLDILNHWRRRSHLANAPPPPPPPKEQPRVAKPTEHALLLLLLPLLQHLCAVPTITTCGSLPCNPHPRRLTACCRGHVQAQAAPAPTTKAPVVDESSGPIPASIWASTREPDAVCIAVASKPNARRSQILELNEEAVEVHIAARAREGAANTELVAFMAQVLGVRRGAVAVATGARSRTKLVTCTAVLGLAMVTMAVMPDERCSGELSIATPCPSPSLRARRRFGACRTRHDIQRAVRPAGRSSQQFAGTRAVSAVDNGGIASWCF</sequence>
<dbReference type="InterPro" id="IPR003746">
    <property type="entry name" value="DUF167"/>
</dbReference>
<protein>
    <submittedName>
        <fullName evidence="3">Uncharacterized protein</fullName>
    </submittedName>
</protein>